<dbReference type="Pfam" id="PF13356">
    <property type="entry name" value="Arm-DNA-bind_3"/>
    <property type="match status" value="1"/>
</dbReference>
<accession>A0A8S0WCM2</accession>
<organism evidence="6 7">
    <name type="scientific">Candidatus Methylobacter favarea</name>
    <dbReference type="NCBI Taxonomy" id="2707345"/>
    <lineage>
        <taxon>Bacteria</taxon>
        <taxon>Pseudomonadati</taxon>
        <taxon>Pseudomonadota</taxon>
        <taxon>Gammaproteobacteria</taxon>
        <taxon>Methylococcales</taxon>
        <taxon>Methylococcaceae</taxon>
        <taxon>Methylobacter</taxon>
    </lineage>
</organism>
<dbReference type="Gene3D" id="1.10.150.130">
    <property type="match status" value="1"/>
</dbReference>
<evidence type="ECO:0000313" key="6">
    <source>
        <dbReference type="EMBL" id="CAA9892635.1"/>
    </source>
</evidence>
<dbReference type="Pfam" id="PF22022">
    <property type="entry name" value="Phage_int_M"/>
    <property type="match status" value="1"/>
</dbReference>
<dbReference type="InterPro" id="IPR013762">
    <property type="entry name" value="Integrase-like_cat_sf"/>
</dbReference>
<evidence type="ECO:0000259" key="5">
    <source>
        <dbReference type="PROSITE" id="PS51898"/>
    </source>
</evidence>
<dbReference type="Gene3D" id="3.30.160.390">
    <property type="entry name" value="Integrase, DNA-binding domain"/>
    <property type="match status" value="1"/>
</dbReference>
<dbReference type="PANTHER" id="PTHR30629:SF2">
    <property type="entry name" value="PROPHAGE INTEGRASE INTS-RELATED"/>
    <property type="match status" value="1"/>
</dbReference>
<dbReference type="Pfam" id="PF00589">
    <property type="entry name" value="Phage_integrase"/>
    <property type="match status" value="1"/>
</dbReference>
<gene>
    <name evidence="6" type="ORF">METHB2_770003</name>
</gene>
<dbReference type="CDD" id="cd00801">
    <property type="entry name" value="INT_P4_C"/>
    <property type="match status" value="1"/>
</dbReference>
<dbReference type="InterPro" id="IPR050808">
    <property type="entry name" value="Phage_Integrase"/>
</dbReference>
<evidence type="ECO:0000256" key="3">
    <source>
        <dbReference type="ARBA" id="ARBA00023125"/>
    </source>
</evidence>
<dbReference type="InterPro" id="IPR002104">
    <property type="entry name" value="Integrase_catalytic"/>
</dbReference>
<keyword evidence="2" id="KW-0229">DNA integration</keyword>
<dbReference type="GO" id="GO:0015074">
    <property type="term" value="P:DNA integration"/>
    <property type="evidence" value="ECO:0007669"/>
    <property type="project" value="UniProtKB-KW"/>
</dbReference>
<evidence type="ECO:0000256" key="4">
    <source>
        <dbReference type="ARBA" id="ARBA00023172"/>
    </source>
</evidence>
<dbReference type="PANTHER" id="PTHR30629">
    <property type="entry name" value="PROPHAGE INTEGRASE"/>
    <property type="match status" value="1"/>
</dbReference>
<keyword evidence="4" id="KW-0233">DNA recombination</keyword>
<sequence>MAINKIKPLAFKHLKPTDKEQNINDGGGLYVRVRPIADGGGIFFRFRFRFDGKQQWLSLKASDLVEARKDRDTYTQMLKDGIDPNLEAKLQKERVRQHQLDEQEALTKLEARVTVRGLFVRWRDTELTNRKDVKEVSRMFEKDVLPVLGILFVEDVRKGHITQVIDALLTRGVKRMAKMILALMRQMFRFAVDRGIIEFDPTASIRKAKIGGKDVERDRVLSELEIRALARQLPNANLLKSTECAVWIALSTLCRIGELSKAKFSDVDFHLKTWTIPVANSKNGKVHTIYLSDFALAQFKLLKQLAKNEMWIFPNRGHSSHVCDKSITVQITGRQTKTILSNRSKDSQALVLTGGKWTPHDLRRTGATIMGNLKIPPDVIEKCLNHTEENKMKRIYQRQELKAEQAEAWRVLGERLNLLVNMDTSNVVLMQQR</sequence>
<dbReference type="AlphaFoldDB" id="A0A8S0WCM2"/>
<evidence type="ECO:0000256" key="2">
    <source>
        <dbReference type="ARBA" id="ARBA00022908"/>
    </source>
</evidence>
<protein>
    <submittedName>
        <fullName evidence="6">Integrase</fullName>
    </submittedName>
</protein>
<dbReference type="GO" id="GO:0003677">
    <property type="term" value="F:DNA binding"/>
    <property type="evidence" value="ECO:0007669"/>
    <property type="project" value="UniProtKB-KW"/>
</dbReference>
<evidence type="ECO:0000313" key="7">
    <source>
        <dbReference type="Proteomes" id="UP000494216"/>
    </source>
</evidence>
<dbReference type="InterPro" id="IPR053876">
    <property type="entry name" value="Phage_int_M"/>
</dbReference>
<dbReference type="InterPro" id="IPR038488">
    <property type="entry name" value="Integrase_DNA-bd_sf"/>
</dbReference>
<dbReference type="PROSITE" id="PS51898">
    <property type="entry name" value="TYR_RECOMBINASE"/>
    <property type="match status" value="1"/>
</dbReference>
<comment type="similarity">
    <text evidence="1">Belongs to the 'phage' integrase family.</text>
</comment>
<reference evidence="6 7" key="1">
    <citation type="submission" date="2020-02" db="EMBL/GenBank/DDBJ databases">
        <authorList>
            <person name="Hogendoorn C."/>
        </authorList>
    </citation>
    <scope>NUCLEOTIDE SEQUENCE [LARGE SCALE GENOMIC DNA]</scope>
    <source>
        <strain evidence="6">METHB21</strain>
    </source>
</reference>
<dbReference type="InterPro" id="IPR010998">
    <property type="entry name" value="Integrase_recombinase_N"/>
</dbReference>
<name>A0A8S0WCM2_9GAMM</name>
<dbReference type="GO" id="GO:0006310">
    <property type="term" value="P:DNA recombination"/>
    <property type="evidence" value="ECO:0007669"/>
    <property type="project" value="UniProtKB-KW"/>
</dbReference>
<dbReference type="Gene3D" id="1.10.443.10">
    <property type="entry name" value="Intergrase catalytic core"/>
    <property type="match status" value="1"/>
</dbReference>
<dbReference type="EMBL" id="CADCXN010000110">
    <property type="protein sequence ID" value="CAA9892635.1"/>
    <property type="molecule type" value="Genomic_DNA"/>
</dbReference>
<comment type="caution">
    <text evidence="6">The sequence shown here is derived from an EMBL/GenBank/DDBJ whole genome shotgun (WGS) entry which is preliminary data.</text>
</comment>
<keyword evidence="3" id="KW-0238">DNA-binding</keyword>
<dbReference type="RefSeq" id="WP_174627389.1">
    <property type="nucleotide sequence ID" value="NZ_CADCXN010000110.1"/>
</dbReference>
<proteinExistence type="inferred from homology"/>
<keyword evidence="7" id="KW-1185">Reference proteome</keyword>
<dbReference type="SUPFAM" id="SSF56349">
    <property type="entry name" value="DNA breaking-rejoining enzymes"/>
    <property type="match status" value="1"/>
</dbReference>
<feature type="domain" description="Tyr recombinase" evidence="5">
    <location>
        <begin position="216"/>
        <end position="410"/>
    </location>
</feature>
<dbReference type="Proteomes" id="UP000494216">
    <property type="component" value="Unassembled WGS sequence"/>
</dbReference>
<dbReference type="InterPro" id="IPR025166">
    <property type="entry name" value="Integrase_DNA_bind_dom"/>
</dbReference>
<evidence type="ECO:0000256" key="1">
    <source>
        <dbReference type="ARBA" id="ARBA00008857"/>
    </source>
</evidence>
<dbReference type="InterPro" id="IPR011010">
    <property type="entry name" value="DNA_brk_join_enz"/>
</dbReference>